<dbReference type="InterPro" id="IPR002885">
    <property type="entry name" value="PPR_rpt"/>
</dbReference>
<evidence type="ECO:0000313" key="7">
    <source>
        <dbReference type="EMBL" id="KAG0661545.1"/>
    </source>
</evidence>
<comment type="subunit">
    <text evidence="4">Binds to mitochondrial small subunit 15S rRNA.</text>
</comment>
<reference evidence="7 8" key="1">
    <citation type="submission" date="2020-11" db="EMBL/GenBank/DDBJ databases">
        <title>Kefir isolates.</title>
        <authorList>
            <person name="Marcisauskas S."/>
            <person name="Kim Y."/>
            <person name="Blasche S."/>
        </authorList>
    </citation>
    <scope>NUCLEOTIDE SEQUENCE [LARGE SCALE GENOMIC DNA]</scope>
    <source>
        <strain evidence="7 8">KR</strain>
    </source>
</reference>
<comment type="function">
    <text evidence="3">Regulates mitochondrial small subunit maturation by controlling 15S rRNA 5'-end processing. Localizes to the 5' precursor of the 15S rRNA in a position that is subsequently occupied by mS47 in the mature yeast mtSSU. Uses structure and sequence-specific RNA recognition, binding to a single-stranded region of the precursor and specifically recognizing bases -6 to -1. The exchange of Ccm1 for mS47 is coupled to the irreversible removal of precursor rRNA that is accompanied by conformational changes of the mitoribosomal proteins uS5m and mS26. These conformational changes signal completion of 5'-end rRNA processing through protection of the mature 5'-end of the 15S rRNA and stabilization of mS47. The removal of the 5' precursor together with the dissociation of Ccm1 may be catalyzed by the 5'-3' exoribonuclease Pet127. Involved in the specific removal of group I introns in mitochondrial encoded transcripts.</text>
</comment>
<feature type="repeat" description="PPR" evidence="5">
    <location>
        <begin position="589"/>
        <end position="623"/>
    </location>
</feature>
<name>A0A9P6W3M9_RHOMI</name>
<dbReference type="EMBL" id="PUHQ01000034">
    <property type="protein sequence ID" value="KAG0661545.1"/>
    <property type="molecule type" value="Genomic_DNA"/>
</dbReference>
<feature type="compositionally biased region" description="Basic and acidic residues" evidence="6">
    <location>
        <begin position="738"/>
        <end position="750"/>
    </location>
</feature>
<evidence type="ECO:0000256" key="5">
    <source>
        <dbReference type="PROSITE-ProRule" id="PRU00708"/>
    </source>
</evidence>
<dbReference type="Pfam" id="PF13041">
    <property type="entry name" value="PPR_2"/>
    <property type="match status" value="1"/>
</dbReference>
<gene>
    <name evidence="7" type="ORF">C6P46_003957</name>
</gene>
<feature type="region of interest" description="Disordered" evidence="6">
    <location>
        <begin position="738"/>
        <end position="793"/>
    </location>
</feature>
<proteinExistence type="inferred from homology"/>
<evidence type="ECO:0000256" key="6">
    <source>
        <dbReference type="SAM" id="MobiDB-lite"/>
    </source>
</evidence>
<dbReference type="PANTHER" id="PTHR47447:SF17">
    <property type="entry name" value="OS12G0638900 PROTEIN"/>
    <property type="match status" value="1"/>
</dbReference>
<dbReference type="Gene3D" id="1.25.40.10">
    <property type="entry name" value="Tetratricopeptide repeat domain"/>
    <property type="match status" value="4"/>
</dbReference>
<dbReference type="InterPro" id="IPR011990">
    <property type="entry name" value="TPR-like_helical_dom_sf"/>
</dbReference>
<evidence type="ECO:0000256" key="1">
    <source>
        <dbReference type="ARBA" id="ARBA00006192"/>
    </source>
</evidence>
<keyword evidence="8" id="KW-1185">Reference proteome</keyword>
<dbReference type="Proteomes" id="UP000777482">
    <property type="component" value="Unassembled WGS sequence"/>
</dbReference>
<accession>A0A9P6W3M9</accession>
<dbReference type="PANTHER" id="PTHR47447">
    <property type="entry name" value="OS03G0856100 PROTEIN"/>
    <property type="match status" value="1"/>
</dbReference>
<evidence type="ECO:0000256" key="3">
    <source>
        <dbReference type="ARBA" id="ARBA00044493"/>
    </source>
</evidence>
<evidence type="ECO:0000256" key="2">
    <source>
        <dbReference type="ARBA" id="ARBA00022737"/>
    </source>
</evidence>
<sequence>MRRVAGHALRAVSRPHAVPALTRFAPQAVATPPRSFTSSPRSSFFFRRPTKSASDLARELLDAKERDRPDVLARVYPQLVEAAKEASSSRAPPPLSPDELRALMRFAVRTRRFQLCLRIFNDMTRVFGFKHSLWDHNVLLQCLVQADRLPKALEWIESIRAAQGLTPTASEWNILLQGYRRKGDLQGMQDLVVRMRSTGVEPNVVSYNTLISAAFDAGNLERVRDTVRDMRSAGIEPDRTTDTALLVGFLEAGELASAREVRERLAKSVGLVSKLKGKSSARQELPTINALVKYEAVIGGFEEALALAKQFGEDGVSFDAMTVNTLVKEGIAHVRTAADGVHILERVEDATGVRSNRRAWALLISHLASNPAGAAEALEAYQSARDRGLEPDSGMVQPLLDIMLRPEVREEHRADIKALYDDLSTSSRTYSTAPDAGIYSTILRACADVDAPDLEWSRAVVKDMRQRGVGLDGPTASAHIIALMRAAGSYEEAFQAYDEIRALGPSVLDLRAYNAILAAFTSLPFSADEAAPPKLVMEILTDMRKSNHPPNSATYSLLLTYYAYAAPSSFNHVAHLHSLIKLDSSLDPDTALFNSLFMAYSRTGATSAAYRIWETMLQYTLRSSSGTGAIAVDSRTLSILFDTCGHDGTAAAQARARRVWADLESGRLGVERNLKVCDSYVEALCRFGALDEAERIVFGDMDGGGRGGGGGPLPRSGVSTVEVLLKFARKDSQERFEAVSKRIQEERPDSWDAIGTETKQPRRPGRAERSGDADEGFFSSTHTTAAAATQLES</sequence>
<feature type="repeat" description="PPR" evidence="5">
    <location>
        <begin position="168"/>
        <end position="202"/>
    </location>
</feature>
<evidence type="ECO:0008006" key="9">
    <source>
        <dbReference type="Google" id="ProtNLM"/>
    </source>
</evidence>
<feature type="compositionally biased region" description="Low complexity" evidence="6">
    <location>
        <begin position="781"/>
        <end position="793"/>
    </location>
</feature>
<protein>
    <recommendedName>
        <fullName evidence="9">Pentatricopeptide repeat-containing protein</fullName>
    </recommendedName>
</protein>
<organism evidence="7 8">
    <name type="scientific">Rhodotorula mucilaginosa</name>
    <name type="common">Yeast</name>
    <name type="synonym">Rhodotorula rubra</name>
    <dbReference type="NCBI Taxonomy" id="5537"/>
    <lineage>
        <taxon>Eukaryota</taxon>
        <taxon>Fungi</taxon>
        <taxon>Dikarya</taxon>
        <taxon>Basidiomycota</taxon>
        <taxon>Pucciniomycotina</taxon>
        <taxon>Microbotryomycetes</taxon>
        <taxon>Sporidiobolales</taxon>
        <taxon>Sporidiobolaceae</taxon>
        <taxon>Rhodotorula</taxon>
    </lineage>
</organism>
<dbReference type="PROSITE" id="PS51375">
    <property type="entry name" value="PPR"/>
    <property type="match status" value="3"/>
</dbReference>
<dbReference type="NCBIfam" id="TIGR00756">
    <property type="entry name" value="PPR"/>
    <property type="match status" value="2"/>
</dbReference>
<comment type="caution">
    <text evidence="7">The sequence shown here is derived from an EMBL/GenBank/DDBJ whole genome shotgun (WGS) entry which is preliminary data.</text>
</comment>
<keyword evidence="2" id="KW-0677">Repeat</keyword>
<dbReference type="Pfam" id="PF01535">
    <property type="entry name" value="PPR"/>
    <property type="match status" value="2"/>
</dbReference>
<dbReference type="OrthoDB" id="185373at2759"/>
<comment type="similarity">
    <text evidence="1">Belongs to the CCM1 family.</text>
</comment>
<evidence type="ECO:0000256" key="4">
    <source>
        <dbReference type="ARBA" id="ARBA00044511"/>
    </source>
</evidence>
<dbReference type="AlphaFoldDB" id="A0A9P6W3M9"/>
<feature type="repeat" description="PPR" evidence="5">
    <location>
        <begin position="203"/>
        <end position="237"/>
    </location>
</feature>
<evidence type="ECO:0000313" key="8">
    <source>
        <dbReference type="Proteomes" id="UP000777482"/>
    </source>
</evidence>